<dbReference type="EMBL" id="UZAI01000086">
    <property type="protein sequence ID" value="VDO48312.1"/>
    <property type="molecule type" value="Genomic_DNA"/>
</dbReference>
<comment type="similarity">
    <text evidence="1">Belongs to the SERF family.</text>
</comment>
<gene>
    <name evidence="3" type="ORF">SMRZ_LOCUS454</name>
</gene>
<feature type="compositionally biased region" description="Basic and acidic residues" evidence="2">
    <location>
        <begin position="31"/>
        <end position="50"/>
    </location>
</feature>
<dbReference type="GO" id="GO:0005829">
    <property type="term" value="C:cytosol"/>
    <property type="evidence" value="ECO:0007669"/>
    <property type="project" value="TreeGrafter"/>
</dbReference>
<evidence type="ECO:0000256" key="2">
    <source>
        <dbReference type="SAM" id="MobiDB-lite"/>
    </source>
</evidence>
<dbReference type="Pfam" id="PF04419">
    <property type="entry name" value="SERF-like_N"/>
    <property type="match status" value="1"/>
</dbReference>
<dbReference type="InterPro" id="IPR040211">
    <property type="entry name" value="SERF1/2-like"/>
</dbReference>
<dbReference type="PANTHER" id="PTHR13596:SF0">
    <property type="entry name" value="SI:CH211-39K3.2-RELATED"/>
    <property type="match status" value="1"/>
</dbReference>
<evidence type="ECO:0000313" key="4">
    <source>
        <dbReference type="Proteomes" id="UP000277204"/>
    </source>
</evidence>
<organism evidence="3 4">
    <name type="scientific">Schistosoma margrebowiei</name>
    <dbReference type="NCBI Taxonomy" id="48269"/>
    <lineage>
        <taxon>Eukaryota</taxon>
        <taxon>Metazoa</taxon>
        <taxon>Spiralia</taxon>
        <taxon>Lophotrochozoa</taxon>
        <taxon>Platyhelminthes</taxon>
        <taxon>Trematoda</taxon>
        <taxon>Digenea</taxon>
        <taxon>Strigeidida</taxon>
        <taxon>Schistosomatoidea</taxon>
        <taxon>Schistosomatidae</taxon>
        <taxon>Schistosoma</taxon>
    </lineage>
</organism>
<dbReference type="STRING" id="48269.A0A183L9H9"/>
<dbReference type="PANTHER" id="PTHR13596">
    <property type="entry name" value="SMALL EDRK-RICH FACTOR 1"/>
    <property type="match status" value="1"/>
</dbReference>
<proteinExistence type="inferred from homology"/>
<keyword evidence="4" id="KW-1185">Reference proteome</keyword>
<feature type="compositionally biased region" description="Polar residues" evidence="2">
    <location>
        <begin position="54"/>
        <end position="64"/>
    </location>
</feature>
<accession>A0A183L9H9</accession>
<reference evidence="3 4" key="1">
    <citation type="submission" date="2018-11" db="EMBL/GenBank/DDBJ databases">
        <authorList>
            <consortium name="Pathogen Informatics"/>
        </authorList>
    </citation>
    <scope>NUCLEOTIDE SEQUENCE [LARGE SCALE GENOMIC DNA]</scope>
    <source>
        <strain evidence="3 4">Zambia</strain>
    </source>
</reference>
<feature type="compositionally biased region" description="Basic and acidic residues" evidence="2">
    <location>
        <begin position="1"/>
        <end position="23"/>
    </location>
</feature>
<evidence type="ECO:0000256" key="1">
    <source>
        <dbReference type="ARBA" id="ARBA00007309"/>
    </source>
</evidence>
<feature type="region of interest" description="Disordered" evidence="2">
    <location>
        <begin position="1"/>
        <end position="64"/>
    </location>
</feature>
<sequence length="64" mass="7270">MTRGNQRDLAREKNLKKQSEQRKSKTSSQKDGNKGLTLEERRLRDAEALRAKQQAKSQASVSKA</sequence>
<dbReference type="AlphaFoldDB" id="A0A183L9H9"/>
<dbReference type="Proteomes" id="UP000277204">
    <property type="component" value="Unassembled WGS sequence"/>
</dbReference>
<dbReference type="InterPro" id="IPR007513">
    <property type="entry name" value="SERF-like_N"/>
</dbReference>
<name>A0A183L9H9_9TREM</name>
<evidence type="ECO:0000313" key="3">
    <source>
        <dbReference type="EMBL" id="VDO48312.1"/>
    </source>
</evidence>
<protein>
    <submittedName>
        <fullName evidence="3">Uncharacterized protein</fullName>
    </submittedName>
</protein>